<comment type="caution">
    <text evidence="1">The sequence shown here is derived from an EMBL/GenBank/DDBJ whole genome shotgun (WGS) entry which is preliminary data.</text>
</comment>
<proteinExistence type="predicted"/>
<sequence length="95" mass="10590">MSKLVVIVDAIAKAVISEHAKQGKFTGHEQAFKSCVELLAGLTEYEFPVLTPDIIQGEIQRWSIYWSVSVAESDMTIELLVANKAAILTKTYYLE</sequence>
<dbReference type="Proteomes" id="UP001202134">
    <property type="component" value="Unassembled WGS sequence"/>
</dbReference>
<dbReference type="EMBL" id="JAKIKU010000001">
    <property type="protein sequence ID" value="MCL1044158.1"/>
    <property type="molecule type" value="Genomic_DNA"/>
</dbReference>
<gene>
    <name evidence="1" type="ORF">L2737_02270</name>
</gene>
<evidence type="ECO:0000313" key="1">
    <source>
        <dbReference type="EMBL" id="MCL1044158.1"/>
    </source>
</evidence>
<keyword evidence="2" id="KW-1185">Reference proteome</keyword>
<organism evidence="1 2">
    <name type="scientific">Shewanella electrodiphila</name>
    <dbReference type="NCBI Taxonomy" id="934143"/>
    <lineage>
        <taxon>Bacteria</taxon>
        <taxon>Pseudomonadati</taxon>
        <taxon>Pseudomonadota</taxon>
        <taxon>Gammaproteobacteria</taxon>
        <taxon>Alteromonadales</taxon>
        <taxon>Shewanellaceae</taxon>
        <taxon>Shewanella</taxon>
    </lineage>
</organism>
<evidence type="ECO:0000313" key="2">
    <source>
        <dbReference type="Proteomes" id="UP001202134"/>
    </source>
</evidence>
<protein>
    <submittedName>
        <fullName evidence="1">Uncharacterized protein</fullName>
    </submittedName>
</protein>
<accession>A0ABT0KJZ1</accession>
<dbReference type="RefSeq" id="WP_248954617.1">
    <property type="nucleotide sequence ID" value="NZ_JAKIKU010000001.1"/>
</dbReference>
<reference evidence="1 2" key="1">
    <citation type="submission" date="2022-01" db="EMBL/GenBank/DDBJ databases">
        <title>Whole genome-based taxonomy of the Shewanellaceae.</title>
        <authorList>
            <person name="Martin-Rodriguez A.J."/>
        </authorList>
    </citation>
    <scope>NUCLEOTIDE SEQUENCE [LARGE SCALE GENOMIC DNA]</scope>
    <source>
        <strain evidence="1 2">DSM 24955</strain>
    </source>
</reference>
<name>A0ABT0KJZ1_9GAMM</name>